<feature type="domain" description="N-acetyltransferase" evidence="1">
    <location>
        <begin position="118"/>
        <end position="254"/>
    </location>
</feature>
<dbReference type="Gene3D" id="3.40.630.30">
    <property type="match status" value="1"/>
</dbReference>
<dbReference type="EC" id="2.3.1.-" evidence="2"/>
<organism evidence="2 3">
    <name type="scientific">Emticicia soli</name>
    <dbReference type="NCBI Taxonomy" id="2027878"/>
    <lineage>
        <taxon>Bacteria</taxon>
        <taxon>Pseudomonadati</taxon>
        <taxon>Bacteroidota</taxon>
        <taxon>Cytophagia</taxon>
        <taxon>Cytophagales</taxon>
        <taxon>Leadbetterellaceae</taxon>
        <taxon>Emticicia</taxon>
    </lineage>
</organism>
<keyword evidence="2" id="KW-0808">Transferase</keyword>
<keyword evidence="2" id="KW-0012">Acyltransferase</keyword>
<evidence type="ECO:0000313" key="2">
    <source>
        <dbReference type="EMBL" id="MFD2523626.1"/>
    </source>
</evidence>
<comment type="caution">
    <text evidence="2">The sequence shown here is derived from an EMBL/GenBank/DDBJ whole genome shotgun (WGS) entry which is preliminary data.</text>
</comment>
<dbReference type="CDD" id="cd04301">
    <property type="entry name" value="NAT_SF"/>
    <property type="match status" value="1"/>
</dbReference>
<dbReference type="Proteomes" id="UP001597510">
    <property type="component" value="Unassembled WGS sequence"/>
</dbReference>
<dbReference type="InterPro" id="IPR016181">
    <property type="entry name" value="Acyl_CoA_acyltransferase"/>
</dbReference>
<accession>A0ABW5JFM7</accession>
<dbReference type="InterPro" id="IPR000182">
    <property type="entry name" value="GNAT_dom"/>
</dbReference>
<dbReference type="Pfam" id="PF18015">
    <property type="entry name" value="Acetyltransf_19"/>
    <property type="match status" value="1"/>
</dbReference>
<evidence type="ECO:0000259" key="1">
    <source>
        <dbReference type="PROSITE" id="PS51186"/>
    </source>
</evidence>
<keyword evidence="3" id="KW-1185">Reference proteome</keyword>
<dbReference type="SUPFAM" id="SSF55729">
    <property type="entry name" value="Acyl-CoA N-acyltransferases (Nat)"/>
    <property type="match status" value="1"/>
</dbReference>
<gene>
    <name evidence="2" type="ORF">ACFSR2_22195</name>
</gene>
<evidence type="ECO:0000313" key="3">
    <source>
        <dbReference type="Proteomes" id="UP001597510"/>
    </source>
</evidence>
<dbReference type="GO" id="GO:0016746">
    <property type="term" value="F:acyltransferase activity"/>
    <property type="evidence" value="ECO:0007669"/>
    <property type="project" value="UniProtKB-KW"/>
</dbReference>
<proteinExistence type="predicted"/>
<dbReference type="EMBL" id="JBHULC010000038">
    <property type="protein sequence ID" value="MFD2523626.1"/>
    <property type="molecule type" value="Genomic_DNA"/>
</dbReference>
<reference evidence="3" key="1">
    <citation type="journal article" date="2019" name="Int. J. Syst. Evol. Microbiol.">
        <title>The Global Catalogue of Microorganisms (GCM) 10K type strain sequencing project: providing services to taxonomists for standard genome sequencing and annotation.</title>
        <authorList>
            <consortium name="The Broad Institute Genomics Platform"/>
            <consortium name="The Broad Institute Genome Sequencing Center for Infectious Disease"/>
            <person name="Wu L."/>
            <person name="Ma J."/>
        </authorList>
    </citation>
    <scope>NUCLEOTIDE SEQUENCE [LARGE SCALE GENOMIC DNA]</scope>
    <source>
        <strain evidence="3">KCTC 52344</strain>
    </source>
</reference>
<name>A0ABW5JFM7_9BACT</name>
<dbReference type="InterPro" id="IPR040579">
    <property type="entry name" value="Acetyltransf_19"/>
</dbReference>
<dbReference type="RefSeq" id="WP_340233683.1">
    <property type="nucleotide sequence ID" value="NZ_JBBEWC010000001.1"/>
</dbReference>
<sequence length="254" mass="28603">MPDTMHFNIIKVTLQEILPYRDLFLHEINRQIRYNACHERGWSDSYLLYANDAVIGYGSVKGQETADRDTIFEFYLLQGYQHLASRIFPYLLAASGAKFIETQSNAMLLTTMLYEYATGIRADAILFEEDQTTCLAVPEVNFRSKEDYESTFGKKVEDGSNYVLELGGEVVASGDFLLHYNKPFADLYMEVSEAHRQKGLGSFLIQELKKVCYQAGRVPAARCSIQNKASKATLLKGGLRVAGCMLIGEIKKSS</sequence>
<dbReference type="Pfam" id="PF00583">
    <property type="entry name" value="Acetyltransf_1"/>
    <property type="match status" value="1"/>
</dbReference>
<protein>
    <submittedName>
        <fullName evidence="2">GNAT family N-acetyltransferase</fullName>
        <ecNumber evidence="2">2.3.1.-</ecNumber>
    </submittedName>
</protein>
<dbReference type="PROSITE" id="PS51186">
    <property type="entry name" value="GNAT"/>
    <property type="match status" value="1"/>
</dbReference>